<accession>A0A1B6IY77</accession>
<comment type="cofactor">
    <cofactor evidence="5">
        <name>Zn(2+)</name>
        <dbReference type="ChEBI" id="CHEBI:29105"/>
    </cofactor>
    <text evidence="5">Binds 1 zinc ion per subunit.</text>
</comment>
<keyword evidence="2 5" id="KW-0819">tRNA processing</keyword>
<proteinExistence type="inferred from homology"/>
<dbReference type="InterPro" id="IPR036511">
    <property type="entry name" value="TGT-like_sf"/>
</dbReference>
<feature type="binding site" evidence="5">
    <location>
        <position position="371"/>
    </location>
    <ligand>
        <name>Zn(2+)</name>
        <dbReference type="ChEBI" id="CHEBI:29105"/>
    </ligand>
</feature>
<feature type="binding site" evidence="5">
    <location>
        <position position="374"/>
    </location>
    <ligand>
        <name>Zn(2+)</name>
        <dbReference type="ChEBI" id="CHEBI:29105"/>
    </ligand>
</feature>
<evidence type="ECO:0000256" key="3">
    <source>
        <dbReference type="ARBA" id="ARBA00022723"/>
    </source>
</evidence>
<evidence type="ECO:0000259" key="6">
    <source>
        <dbReference type="Pfam" id="PF01702"/>
    </source>
</evidence>
<protein>
    <recommendedName>
        <fullName evidence="5">Queuine tRNA-ribosyltransferase accessory subunit 2</fullName>
    </recommendedName>
    <alternativeName>
        <fullName evidence="5">Queuine tRNA-ribosyltransferase domain-containing protein 1</fullName>
    </alternativeName>
</protein>
<feature type="binding site" evidence="5">
    <location>
        <position position="369"/>
    </location>
    <ligand>
        <name>Zn(2+)</name>
        <dbReference type="ChEBI" id="CHEBI:29105"/>
    </ligand>
</feature>
<dbReference type="Gene3D" id="3.20.20.105">
    <property type="entry name" value="Queuine tRNA-ribosyltransferase-like"/>
    <property type="match status" value="1"/>
</dbReference>
<sequence length="429" mass="48565">MKFTVRPIDLPSCNLRIGKLSEIKRLPNTVLLTPLLLLYSKGGSVTHMTREVLEMVTDISSQAVHIPLSNSAQCYNGVKHFKEGISSFAGLHECLSYCSVQDPAEATRMGYNEKTSITIWTHTGRKQLTADKYMDMMEAFRPDMYQALCDGDTNTESSRKRSQKAVDVSTSLFLSCADRHTKSQSLKDSALLATVEGGYDLEARCQSAQMFSRHPLVQGFVIDGLHNNGMAVEQMSYDTIRPVITETLKYLPEDKLRVLHGCWRPDVVLELVQAGIDVFDSSLVYLAAERGCAFTFIYHACPHPVLSNEDQCSRVIEEEQKENGCIKNVTHNCKPDDMQTKTCKHITDYEMNLNEKIYFDDLSPIMRDCKCLACTKHTRAYIHHLLNTREMLASVLLMIHNLHHYQKFFEAIRENGKKGQLLAINCHPS</sequence>
<comment type="subcellular location">
    <subcellularLocation>
        <location evidence="5">Cytoplasm</location>
    </subcellularLocation>
</comment>
<evidence type="ECO:0000256" key="2">
    <source>
        <dbReference type="ARBA" id="ARBA00022694"/>
    </source>
</evidence>
<dbReference type="PANTHER" id="PTHR46064:SF1">
    <property type="entry name" value="QUEUINE TRNA-RIBOSYLTRANSFERASE ACCESSORY SUBUNIT 2"/>
    <property type="match status" value="1"/>
</dbReference>
<dbReference type="GO" id="GO:0008479">
    <property type="term" value="F:tRNA-guanosine(34) queuine transglycosylase activity"/>
    <property type="evidence" value="ECO:0007669"/>
    <property type="project" value="UniProtKB-UniRule"/>
</dbReference>
<evidence type="ECO:0000313" key="7">
    <source>
        <dbReference type="EMBL" id="JAS91873.1"/>
    </source>
</evidence>
<dbReference type="GO" id="GO:0046872">
    <property type="term" value="F:metal ion binding"/>
    <property type="evidence" value="ECO:0007669"/>
    <property type="project" value="UniProtKB-KW"/>
</dbReference>
<comment type="similarity">
    <text evidence="5">Belongs to the queuine tRNA-ribosyltransferase family. QTRT2 subfamily.</text>
</comment>
<feature type="domain" description="tRNA-guanine(15) transglycosylase-like" evidence="6">
    <location>
        <begin position="15"/>
        <end position="422"/>
    </location>
</feature>
<evidence type="ECO:0000256" key="4">
    <source>
        <dbReference type="ARBA" id="ARBA00022833"/>
    </source>
</evidence>
<gene>
    <name evidence="7" type="ORF">g.10378</name>
</gene>
<dbReference type="NCBIfam" id="TIGR00449">
    <property type="entry name" value="tgt_general"/>
    <property type="match status" value="2"/>
</dbReference>
<dbReference type="GO" id="GO:0005737">
    <property type="term" value="C:cytoplasm"/>
    <property type="evidence" value="ECO:0007669"/>
    <property type="project" value="UniProtKB-SubCell"/>
</dbReference>
<reference evidence="7" key="1">
    <citation type="submission" date="2015-11" db="EMBL/GenBank/DDBJ databases">
        <title>De novo transcriptome assembly of four potential Pierce s Disease insect vectors from Arizona vineyards.</title>
        <authorList>
            <person name="Tassone E.E."/>
        </authorList>
    </citation>
    <scope>NUCLEOTIDE SEQUENCE</scope>
</reference>
<dbReference type="SUPFAM" id="SSF51713">
    <property type="entry name" value="tRNA-guanine transglycosylase"/>
    <property type="match status" value="1"/>
</dbReference>
<keyword evidence="4 5" id="KW-0862">Zinc</keyword>
<keyword evidence="1 5" id="KW-0963">Cytoplasm</keyword>
<dbReference type="HAMAP" id="MF_03043">
    <property type="entry name" value="QTRT2"/>
    <property type="match status" value="1"/>
</dbReference>
<dbReference type="EMBL" id="GECU01015833">
    <property type="protein sequence ID" value="JAS91873.1"/>
    <property type="molecule type" value="Transcribed_RNA"/>
</dbReference>
<comment type="function">
    <text evidence="5">Non-catalytic subunit of the queuine tRNA-ribosyltransferase (TGT) that catalyzes the base-exchange of a guanine (G) residue with queuine (Q) at position 34 (anticodon wobble position) in tRNAs with GU(N) anticodons (tRNA-Asp, -Asn, -His and -Tyr), resulting in the hypermodified nucleoside queuosine (7-(((4,5-cis-dihydroxy-2-cyclopenten-1-yl)amino)methyl)-7-deazaguanosine).</text>
</comment>
<dbReference type="InterPro" id="IPR028592">
    <property type="entry name" value="QTRTD1"/>
</dbReference>
<dbReference type="Pfam" id="PF01702">
    <property type="entry name" value="TGT"/>
    <property type="match status" value="1"/>
</dbReference>
<dbReference type="AlphaFoldDB" id="A0A1B6IY77"/>
<dbReference type="InterPro" id="IPR002616">
    <property type="entry name" value="tRNA_ribo_trans-like"/>
</dbReference>
<comment type="subunit">
    <text evidence="5">Heterodimer of a catalytic subunit and an accessory subunit.</text>
</comment>
<dbReference type="InterPro" id="IPR050852">
    <property type="entry name" value="Queuine_tRNA-ribosyltrfase"/>
</dbReference>
<organism evidence="7">
    <name type="scientific">Homalodisca liturata</name>
    <dbReference type="NCBI Taxonomy" id="320908"/>
    <lineage>
        <taxon>Eukaryota</taxon>
        <taxon>Metazoa</taxon>
        <taxon>Ecdysozoa</taxon>
        <taxon>Arthropoda</taxon>
        <taxon>Hexapoda</taxon>
        <taxon>Insecta</taxon>
        <taxon>Pterygota</taxon>
        <taxon>Neoptera</taxon>
        <taxon>Paraneoptera</taxon>
        <taxon>Hemiptera</taxon>
        <taxon>Auchenorrhyncha</taxon>
        <taxon>Membracoidea</taxon>
        <taxon>Cicadellidae</taxon>
        <taxon>Cicadellinae</taxon>
        <taxon>Proconiini</taxon>
        <taxon>Homalodisca</taxon>
    </lineage>
</organism>
<feature type="binding site" evidence="5">
    <location>
        <position position="400"/>
    </location>
    <ligand>
        <name>Zn(2+)</name>
        <dbReference type="ChEBI" id="CHEBI:29105"/>
    </ligand>
</feature>
<dbReference type="GO" id="GO:0006400">
    <property type="term" value="P:tRNA modification"/>
    <property type="evidence" value="ECO:0007669"/>
    <property type="project" value="InterPro"/>
</dbReference>
<evidence type="ECO:0000256" key="5">
    <source>
        <dbReference type="HAMAP-Rule" id="MF_03043"/>
    </source>
</evidence>
<name>A0A1B6IY77_9HEMI</name>
<evidence type="ECO:0000256" key="1">
    <source>
        <dbReference type="ARBA" id="ARBA00022490"/>
    </source>
</evidence>
<dbReference type="PANTHER" id="PTHR46064">
    <property type="entry name" value="QUEUINE TRNA-RIBOSYLTRANSFERASE ACCESSORY SUBUNIT 2"/>
    <property type="match status" value="1"/>
</dbReference>
<keyword evidence="3 5" id="KW-0479">Metal-binding</keyword>